<evidence type="ECO:0000313" key="1">
    <source>
        <dbReference type="EMBL" id="OXR39774.1"/>
    </source>
</evidence>
<protein>
    <submittedName>
        <fullName evidence="1">Uncharacterized protein</fullName>
    </submittedName>
</protein>
<dbReference type="AlphaFoldDB" id="A0A231GT22"/>
<name>A0A231GT22_9NOCA</name>
<evidence type="ECO:0000313" key="2">
    <source>
        <dbReference type="Proteomes" id="UP000215506"/>
    </source>
</evidence>
<reference evidence="1 2" key="1">
    <citation type="submission" date="2017-07" db="EMBL/GenBank/DDBJ databases">
        <title>First draft Genome Sequence of Nocardia cerradoensis isolated from human infection.</title>
        <authorList>
            <person name="Carrasco G."/>
        </authorList>
    </citation>
    <scope>NUCLEOTIDE SEQUENCE [LARGE SCALE GENOMIC DNA]</scope>
    <source>
        <strain evidence="1 2">CNM20130759</strain>
    </source>
</reference>
<dbReference type="EMBL" id="NGAF01000068">
    <property type="protein sequence ID" value="OXR39774.1"/>
    <property type="molecule type" value="Genomic_DNA"/>
</dbReference>
<organism evidence="1 2">
    <name type="scientific">Nocardia cerradoensis</name>
    <dbReference type="NCBI Taxonomy" id="85688"/>
    <lineage>
        <taxon>Bacteria</taxon>
        <taxon>Bacillati</taxon>
        <taxon>Actinomycetota</taxon>
        <taxon>Actinomycetes</taxon>
        <taxon>Mycobacteriales</taxon>
        <taxon>Nocardiaceae</taxon>
        <taxon>Nocardia</taxon>
    </lineage>
</organism>
<accession>A0A231GT22</accession>
<comment type="caution">
    <text evidence="1">The sequence shown here is derived from an EMBL/GenBank/DDBJ whole genome shotgun (WGS) entry which is preliminary data.</text>
</comment>
<keyword evidence="2" id="KW-1185">Reference proteome</keyword>
<gene>
    <name evidence="1" type="ORF">B7C42_08159</name>
</gene>
<proteinExistence type="predicted"/>
<sequence>MPAVAGQLIVGEPAPRFDHADGISLFDQAQRGDAAPESGADDQYIEGGGGLGHVVISWCGCRR</sequence>
<dbReference type="Proteomes" id="UP000215506">
    <property type="component" value="Unassembled WGS sequence"/>
</dbReference>